<evidence type="ECO:0000259" key="7">
    <source>
        <dbReference type="PROSITE" id="PS51900"/>
    </source>
</evidence>
<evidence type="ECO:0000313" key="8">
    <source>
        <dbReference type="EMBL" id="ORX15970.1"/>
    </source>
</evidence>
<name>A0A1X2FBY9_9MYCO</name>
<keyword evidence="1" id="KW-0229">DNA integration</keyword>
<dbReference type="AlphaFoldDB" id="A0A1X2FBY9"/>
<proteinExistence type="predicted"/>
<dbReference type="PROSITE" id="PS51898">
    <property type="entry name" value="TYR_RECOMBINASE"/>
    <property type="match status" value="1"/>
</dbReference>
<dbReference type="PANTHER" id="PTHR30349:SF81">
    <property type="entry name" value="TYROSINE RECOMBINASE XERC"/>
    <property type="match status" value="1"/>
</dbReference>
<evidence type="ECO:0000259" key="6">
    <source>
        <dbReference type="PROSITE" id="PS51898"/>
    </source>
</evidence>
<dbReference type="GO" id="GO:0015074">
    <property type="term" value="P:DNA integration"/>
    <property type="evidence" value="ECO:0007669"/>
    <property type="project" value="UniProtKB-KW"/>
</dbReference>
<dbReference type="InterPro" id="IPR010998">
    <property type="entry name" value="Integrase_recombinase_N"/>
</dbReference>
<dbReference type="Gene3D" id="1.10.150.130">
    <property type="match status" value="1"/>
</dbReference>
<dbReference type="InterPro" id="IPR002104">
    <property type="entry name" value="Integrase_catalytic"/>
</dbReference>
<organism evidence="8 9">
    <name type="scientific">Mycolicibacterium wolinskyi</name>
    <dbReference type="NCBI Taxonomy" id="59750"/>
    <lineage>
        <taxon>Bacteria</taxon>
        <taxon>Bacillati</taxon>
        <taxon>Actinomycetota</taxon>
        <taxon>Actinomycetes</taxon>
        <taxon>Mycobacteriales</taxon>
        <taxon>Mycobacteriaceae</taxon>
        <taxon>Mycolicibacterium</taxon>
    </lineage>
</organism>
<dbReference type="PROSITE" id="PS51900">
    <property type="entry name" value="CB"/>
    <property type="match status" value="1"/>
</dbReference>
<dbReference type="InterPro" id="IPR050090">
    <property type="entry name" value="Tyrosine_recombinase_XerCD"/>
</dbReference>
<feature type="domain" description="Tyr recombinase" evidence="6">
    <location>
        <begin position="201"/>
        <end position="378"/>
    </location>
</feature>
<dbReference type="InterPro" id="IPR011010">
    <property type="entry name" value="DNA_brk_join_enz"/>
</dbReference>
<dbReference type="PANTHER" id="PTHR30349">
    <property type="entry name" value="PHAGE INTEGRASE-RELATED"/>
    <property type="match status" value="1"/>
</dbReference>
<reference evidence="8 9" key="1">
    <citation type="submission" date="2016-01" db="EMBL/GenBank/DDBJ databases">
        <title>The new phylogeny of the genus Mycobacterium.</title>
        <authorList>
            <person name="Tarcisio F."/>
            <person name="Conor M."/>
            <person name="Antonella G."/>
            <person name="Elisabetta G."/>
            <person name="Giulia F.S."/>
            <person name="Sara T."/>
            <person name="Anna F."/>
            <person name="Clotilde B."/>
            <person name="Roberto B."/>
            <person name="Veronica D.S."/>
            <person name="Fabio R."/>
            <person name="Monica P."/>
            <person name="Olivier J."/>
            <person name="Enrico T."/>
            <person name="Nicola S."/>
        </authorList>
    </citation>
    <scope>NUCLEOTIDE SEQUENCE [LARGE SCALE GENOMIC DNA]</scope>
    <source>
        <strain evidence="8 9">ATCC 700010</strain>
    </source>
</reference>
<evidence type="ECO:0000256" key="4">
    <source>
        <dbReference type="PROSITE-ProRule" id="PRU01248"/>
    </source>
</evidence>
<dbReference type="CDD" id="cd00397">
    <property type="entry name" value="DNA_BRE_C"/>
    <property type="match status" value="1"/>
</dbReference>
<keyword evidence="3" id="KW-0233">DNA recombination</keyword>
<dbReference type="GO" id="GO:0003677">
    <property type="term" value="F:DNA binding"/>
    <property type="evidence" value="ECO:0007669"/>
    <property type="project" value="UniProtKB-UniRule"/>
</dbReference>
<dbReference type="InterPro" id="IPR004107">
    <property type="entry name" value="Integrase_SAM-like_N"/>
</dbReference>
<feature type="domain" description="Core-binding (CB)" evidence="7">
    <location>
        <begin position="38"/>
        <end position="155"/>
    </location>
</feature>
<dbReference type="OrthoDB" id="3216232at2"/>
<dbReference type="Pfam" id="PF02899">
    <property type="entry name" value="Phage_int_SAM_1"/>
    <property type="match status" value="1"/>
</dbReference>
<sequence length="408" mass="45875">MDDGIEPRPVEALDVPAVGAVLRGDAGSLPWRVVDGSGSGVDHVNVWLADLDASDCSPATLRAYAYDLLSWTRFLGVLQVSWAHATRAEVRDWVRWYRCRENPQRRRSSSSSDSHRPTPGSVNERTGKPYLESSYTRSSMNRRLSSLSGFYEFALESDLGPLINPVPKSRADLTRLDAHRQHFDNPRPQKRAPYRQKLVDRAPRALSDALYEEIFTSLRTNRDRAIVATAISSGLRASELLSMRRGMLHAADHTADIIPKGGNGSRVLVRISPAAYLWIARYLAERPAGPPEESVWMTLRGTPRPLSYWAMRQILERSNALLGSNVTMHDFRHTFCMRLAQDENMTIAEMQELMRHASIASTTRYLRPSVTDLIDKLDQHWNRPPAPPPAPAKGYAAEDLHVLFGRDS</sequence>
<evidence type="ECO:0000313" key="9">
    <source>
        <dbReference type="Proteomes" id="UP000193964"/>
    </source>
</evidence>
<evidence type="ECO:0000256" key="2">
    <source>
        <dbReference type="ARBA" id="ARBA00023125"/>
    </source>
</evidence>
<dbReference type="SUPFAM" id="SSF56349">
    <property type="entry name" value="DNA breaking-rejoining enzymes"/>
    <property type="match status" value="1"/>
</dbReference>
<dbReference type="InterPro" id="IPR044068">
    <property type="entry name" value="CB"/>
</dbReference>
<gene>
    <name evidence="8" type="ORF">AWC31_00910</name>
</gene>
<evidence type="ECO:0000256" key="5">
    <source>
        <dbReference type="SAM" id="MobiDB-lite"/>
    </source>
</evidence>
<dbReference type="GO" id="GO:0006310">
    <property type="term" value="P:DNA recombination"/>
    <property type="evidence" value="ECO:0007669"/>
    <property type="project" value="UniProtKB-KW"/>
</dbReference>
<dbReference type="InterPro" id="IPR013762">
    <property type="entry name" value="Integrase-like_cat_sf"/>
</dbReference>
<dbReference type="Pfam" id="PF00589">
    <property type="entry name" value="Phage_integrase"/>
    <property type="match status" value="1"/>
</dbReference>
<accession>A0A1X2FBY9</accession>
<evidence type="ECO:0000256" key="3">
    <source>
        <dbReference type="ARBA" id="ARBA00023172"/>
    </source>
</evidence>
<dbReference type="RefSeq" id="WP_085144436.1">
    <property type="nucleotide sequence ID" value="NZ_JACKUA010000036.1"/>
</dbReference>
<comment type="caution">
    <text evidence="8">The sequence shown here is derived from an EMBL/GenBank/DDBJ whole genome shotgun (WGS) entry which is preliminary data.</text>
</comment>
<dbReference type="EMBL" id="LQQA01000012">
    <property type="protein sequence ID" value="ORX15970.1"/>
    <property type="molecule type" value="Genomic_DNA"/>
</dbReference>
<dbReference type="Gene3D" id="1.10.443.10">
    <property type="entry name" value="Intergrase catalytic core"/>
    <property type="match status" value="1"/>
</dbReference>
<keyword evidence="2 4" id="KW-0238">DNA-binding</keyword>
<evidence type="ECO:0000256" key="1">
    <source>
        <dbReference type="ARBA" id="ARBA00022908"/>
    </source>
</evidence>
<protein>
    <submittedName>
        <fullName evidence="8">Recombinase XerD</fullName>
    </submittedName>
</protein>
<feature type="region of interest" description="Disordered" evidence="5">
    <location>
        <begin position="104"/>
        <end position="134"/>
    </location>
</feature>
<dbReference type="Proteomes" id="UP000193964">
    <property type="component" value="Unassembled WGS sequence"/>
</dbReference>